<evidence type="ECO:0000313" key="2">
    <source>
        <dbReference type="Proteomes" id="UP000824881"/>
    </source>
</evidence>
<reference evidence="1 2" key="1">
    <citation type="journal article" date="2021" name="Appl. Environ. Microbiol.">
        <title>Genetic linkage and physical mapping for an oyster mushroom Pleurotus cornucopiae and QTL analysis for the trait cap color.</title>
        <authorList>
            <person name="Zhang Y."/>
            <person name="Gao W."/>
            <person name="Sonnenberg A."/>
            <person name="Chen Q."/>
            <person name="Zhang J."/>
            <person name="Huang C."/>
        </authorList>
    </citation>
    <scope>NUCLEOTIDE SEQUENCE [LARGE SCALE GENOMIC DNA]</scope>
    <source>
        <strain evidence="1">CCMSSC00406</strain>
    </source>
</reference>
<gene>
    <name evidence="1" type="ORF">CCMSSC00406_0006599</name>
</gene>
<name>A0ACB7IQ63_PLECO</name>
<dbReference type="Proteomes" id="UP000824881">
    <property type="component" value="Unassembled WGS sequence"/>
</dbReference>
<organism evidence="1 2">
    <name type="scientific">Pleurotus cornucopiae</name>
    <name type="common">Cornucopia mushroom</name>
    <dbReference type="NCBI Taxonomy" id="5321"/>
    <lineage>
        <taxon>Eukaryota</taxon>
        <taxon>Fungi</taxon>
        <taxon>Dikarya</taxon>
        <taxon>Basidiomycota</taxon>
        <taxon>Agaricomycotina</taxon>
        <taxon>Agaricomycetes</taxon>
        <taxon>Agaricomycetidae</taxon>
        <taxon>Agaricales</taxon>
        <taxon>Pleurotineae</taxon>
        <taxon>Pleurotaceae</taxon>
        <taxon>Pleurotus</taxon>
    </lineage>
</organism>
<evidence type="ECO:0000313" key="1">
    <source>
        <dbReference type="EMBL" id="KAG9220334.1"/>
    </source>
</evidence>
<keyword evidence="2" id="KW-1185">Reference proteome</keyword>
<dbReference type="EMBL" id="WQMT02000007">
    <property type="protein sequence ID" value="KAG9220334.1"/>
    <property type="molecule type" value="Genomic_DNA"/>
</dbReference>
<protein>
    <submittedName>
        <fullName evidence="1">Uncharacterized protein</fullName>
    </submittedName>
</protein>
<comment type="caution">
    <text evidence="1">The sequence shown here is derived from an EMBL/GenBank/DDBJ whole genome shotgun (WGS) entry which is preliminary data.</text>
</comment>
<sequence length="616" mass="67267">MITVDYLVVGGGLAGLVVATRLAEDLDVVVGVLEAGQDMSRNQDVQTPANYYKGIRNPETDWGFFTAPQDGLKGRRIYLPRGKGLGGSTLLNLMQLGRASAVEYNAFEQLGSKGWDWPEFLKYFKKSEAFHPDSEDITEFGLNIADEVHGKSGPLPKIMPPRVWPVHSRVMEAFVSVGIPFNADPVGLFVLSEPNQLISHDAPKNDGANAGCWTGTAAIHPGQHTRASSASAYYEPNRDKSNLIVVTGAYATRVLFDPKESGDLLATAVEYQKDGEIHVAHATKEVILCTGSFKTPQLLELSGIGDKNILDPLNIPIIIDLPGVGSNLQVLSHYHRMLLNLTSLRYRTICGAHLHASWTLNSSRTMSSAIHMMTRTGVLSSAPMSAFAFIPLSLIPHDGKILDGANKLDFSGDPGASAGMQRAFQMQKEWLMNRDVSFLELATISSYLPNTRALPLEGRNYISFVLGLLHPFSRGHVHIRSSDPFDSPIIDPRFLNNGTDIELFIDAVKLVRKVVNARCIKSAIVRETAPGPAVQFDAEIVEYLKGNIQTIYHPIGTAPMFPREDGGVVDESLKVYGTQNLRVVDASVIPLQISAHIQHTIYAIAEKAADIIKGAR</sequence>
<proteinExistence type="predicted"/>
<accession>A0ACB7IQ63</accession>